<dbReference type="Gene3D" id="3.30.1380.20">
    <property type="entry name" value="Trafficking protein particle complex subunit 3"/>
    <property type="match status" value="1"/>
</dbReference>
<evidence type="ECO:0000313" key="3">
    <source>
        <dbReference type="Proteomes" id="UP000010866"/>
    </source>
</evidence>
<reference evidence="3" key="1">
    <citation type="submission" date="2012-02" db="EMBL/GenBank/DDBJ databases">
        <title>Complete sequence of chromosome of Methanomethylovorans hollandica DSM 15978.</title>
        <authorList>
            <person name="Lucas S."/>
            <person name="Copeland A."/>
            <person name="Lapidus A."/>
            <person name="Glavina del Rio T."/>
            <person name="Dalin E."/>
            <person name="Tice H."/>
            <person name="Bruce D."/>
            <person name="Goodwin L."/>
            <person name="Pitluck S."/>
            <person name="Peters L."/>
            <person name="Mikhailova N."/>
            <person name="Held B."/>
            <person name="Kyrpides N."/>
            <person name="Mavromatis K."/>
            <person name="Ivanova N."/>
            <person name="Brettin T."/>
            <person name="Detter J.C."/>
            <person name="Han C."/>
            <person name="Larimer F."/>
            <person name="Land M."/>
            <person name="Hauser L."/>
            <person name="Markowitz V."/>
            <person name="Cheng J.-F."/>
            <person name="Hugenholtz P."/>
            <person name="Woyke T."/>
            <person name="Wu D."/>
            <person name="Spring S."/>
            <person name="Schroeder M."/>
            <person name="Brambilla E."/>
            <person name="Klenk H.-P."/>
            <person name="Eisen J.A."/>
        </authorList>
    </citation>
    <scope>NUCLEOTIDE SEQUENCE [LARGE SCALE GENOMIC DNA]</scope>
    <source>
        <strain evidence="3">DSM 15978 / NBRC 107637 / DMS1</strain>
    </source>
</reference>
<dbReference type="KEGG" id="mhz:Metho_1093"/>
<dbReference type="InterPro" id="IPR024096">
    <property type="entry name" value="NO_sig/Golgi_transp_ligand-bd"/>
</dbReference>
<feature type="domain" description="4-vinyl reductase 4VR" evidence="1">
    <location>
        <begin position="185"/>
        <end position="247"/>
    </location>
</feature>
<keyword evidence="3" id="KW-1185">Reference proteome</keyword>
<dbReference type="AlphaFoldDB" id="L0KZ36"/>
<accession>L0KZ36</accession>
<gene>
    <name evidence="2" type="ordered locus">Metho_1093</name>
</gene>
<dbReference type="SMART" id="SM00989">
    <property type="entry name" value="V4R"/>
    <property type="match status" value="1"/>
</dbReference>
<name>L0KZ36_METHD</name>
<dbReference type="EMBL" id="CP003362">
    <property type="protein sequence ID" value="AGB49328.1"/>
    <property type="molecule type" value="Genomic_DNA"/>
</dbReference>
<dbReference type="SUPFAM" id="SSF111126">
    <property type="entry name" value="Ligand-binding domain in the NO signalling and Golgi transport"/>
    <property type="match status" value="1"/>
</dbReference>
<dbReference type="HOGENOM" id="CLU_1060131_0_0_2"/>
<protein>
    <submittedName>
        <fullName evidence="2">V4R domain-containing protein</fullName>
    </submittedName>
</protein>
<dbReference type="STRING" id="867904.Metho_1093"/>
<evidence type="ECO:0000259" key="1">
    <source>
        <dbReference type="SMART" id="SM00989"/>
    </source>
</evidence>
<proteinExistence type="predicted"/>
<dbReference type="InterPro" id="IPR004096">
    <property type="entry name" value="V4R"/>
</dbReference>
<dbReference type="Pfam" id="PF02830">
    <property type="entry name" value="V4R"/>
    <property type="match status" value="1"/>
</dbReference>
<organism evidence="2 3">
    <name type="scientific">Methanomethylovorans hollandica (strain DSM 15978 / NBRC 107637 / DMS1)</name>
    <dbReference type="NCBI Taxonomy" id="867904"/>
    <lineage>
        <taxon>Archaea</taxon>
        <taxon>Methanobacteriati</taxon>
        <taxon>Methanobacteriota</taxon>
        <taxon>Stenosarchaea group</taxon>
        <taxon>Methanomicrobia</taxon>
        <taxon>Methanosarcinales</taxon>
        <taxon>Methanosarcinaceae</taxon>
        <taxon>Methanomethylovorans</taxon>
    </lineage>
</organism>
<dbReference type="PANTHER" id="PTHR35090:SF1">
    <property type="entry name" value="SLR0144 PROTEIN"/>
    <property type="match status" value="1"/>
</dbReference>
<sequence>MFSKSDEKAHVVWLRITYQSNMGTETNINSVLTEMGVKIRFSYLDNTEPNGQGKYVLFTETQEEPQIDTINERLRGIEGVNDIESGISRNRMIHTVDFPLNFLGERAVITRSRTFLDILRIIRENVIQPDGLLLLSGLKGGIGAAKYVKGIMPVDRNNCMAILRELFLASGWGKLEMDFDRDTCSGKFRVRDSFIADAYGHSDLPVCGYMSGFIAGYMTEMMGYNFQVREVSCKSMGHAVCEHLVSPAPEGVNLEHIMKEEIQ</sequence>
<evidence type="ECO:0000313" key="2">
    <source>
        <dbReference type="EMBL" id="AGB49328.1"/>
    </source>
</evidence>
<dbReference type="PANTHER" id="PTHR35090">
    <property type="entry name" value="DNA-DIRECTED RNA POLYMERASE SUBUNIT I"/>
    <property type="match status" value="1"/>
</dbReference>
<dbReference type="Proteomes" id="UP000010866">
    <property type="component" value="Chromosome"/>
</dbReference>